<dbReference type="Proteomes" id="UP000249723">
    <property type="component" value="Unassembled WGS sequence"/>
</dbReference>
<keyword evidence="8 9" id="KW-0472">Membrane</keyword>
<evidence type="ECO:0000313" key="11">
    <source>
        <dbReference type="EMBL" id="SDA00829.1"/>
    </source>
</evidence>
<feature type="chain" id="PRO_5030060156" evidence="10">
    <location>
        <begin position="20"/>
        <end position="334"/>
    </location>
</feature>
<dbReference type="PANTHER" id="PTHR12692">
    <property type="entry name" value="DOLICHYL-DIPHOSPHOOLIGOSACCHARIDE--PROTEIN GLYCOSYLTRANSFERASE-RELATED"/>
    <property type="match status" value="1"/>
</dbReference>
<accession>A0A2X0L5N5</accession>
<dbReference type="PANTHER" id="PTHR12692:SF0">
    <property type="entry name" value="GH11935P"/>
    <property type="match status" value="1"/>
</dbReference>
<comment type="function">
    <text evidence="1">Subunit of the oligosaccharyl transferase (OST) complex that catalyzes the initial transfer of a defined glycan (Glc(3)Man(9)GlcNAc(2) in eukaryotes) from the lipid carrier dolichol-pyrophosphate to an asparagine residue within an Asn-X-Ser/Thr consensus motif in nascent polypeptide chains, the first step in protein N-glycosylation. N-glycosylation occurs cotranslationally and the complex associates with the Sec61 complex at the channel-forming translocon complex that mediates protein translocation across the endoplasmic reticulum (ER). All subunits are required for a maximal enzyme activity.</text>
</comment>
<proteinExistence type="inferred from homology"/>
<name>A0A2X0L5N5_9BASI</name>
<evidence type="ECO:0000256" key="10">
    <source>
        <dbReference type="SAM" id="SignalP"/>
    </source>
</evidence>
<evidence type="ECO:0000256" key="1">
    <source>
        <dbReference type="ARBA" id="ARBA00002791"/>
    </source>
</evidence>
<dbReference type="Gene3D" id="3.40.30.10">
    <property type="entry name" value="Glutaredoxin"/>
    <property type="match status" value="1"/>
</dbReference>
<evidence type="ECO:0000256" key="8">
    <source>
        <dbReference type="ARBA" id="ARBA00023136"/>
    </source>
</evidence>
<protein>
    <submittedName>
        <fullName evidence="11">BZ3500_MvSof-1268-A1-R1_Chr9g10865 protein</fullName>
    </submittedName>
</protein>
<evidence type="ECO:0000256" key="7">
    <source>
        <dbReference type="ARBA" id="ARBA00022989"/>
    </source>
</evidence>
<feature type="transmembrane region" description="Helical" evidence="9">
    <location>
        <begin position="304"/>
        <end position="322"/>
    </location>
</feature>
<feature type="transmembrane region" description="Helical" evidence="9">
    <location>
        <begin position="219"/>
        <end position="238"/>
    </location>
</feature>
<keyword evidence="6" id="KW-0256">Endoplasmic reticulum</keyword>
<dbReference type="InterPro" id="IPR021149">
    <property type="entry name" value="OligosaccharylTrfase_OST3/OST6"/>
</dbReference>
<evidence type="ECO:0000256" key="3">
    <source>
        <dbReference type="ARBA" id="ARBA00009561"/>
    </source>
</evidence>
<keyword evidence="4 9" id="KW-0812">Transmembrane</keyword>
<dbReference type="Pfam" id="PF04756">
    <property type="entry name" value="OST3_OST6"/>
    <property type="match status" value="1"/>
</dbReference>
<dbReference type="STRING" id="289078.A0A2X0L5N5"/>
<reference evidence="12" key="1">
    <citation type="submission" date="2016-10" db="EMBL/GenBank/DDBJ databases">
        <authorList>
            <person name="Jeantristanb JTB J.-T."/>
            <person name="Ricardo R."/>
        </authorList>
    </citation>
    <scope>NUCLEOTIDE SEQUENCE [LARGE SCALE GENOMIC DNA]</scope>
</reference>
<feature type="transmembrane region" description="Helical" evidence="9">
    <location>
        <begin position="190"/>
        <end position="207"/>
    </location>
</feature>
<dbReference type="OrthoDB" id="67566at2759"/>
<dbReference type="EMBL" id="FMWP01000107">
    <property type="protein sequence ID" value="SDA00829.1"/>
    <property type="molecule type" value="Genomic_DNA"/>
</dbReference>
<sequence length="334" mass="37347">MLIRLVAALAASVPLLVFAQKSENYDAAKFRSLQRNGLIKLDTALYDHITQSPRDYSVSILLTAMGKQFNCQPCHQVQPEYDLLAKQWQSQQKKVDENHFFAVLDFADGQQIYQRLTHNSQSIDQLGLQTAPTFQTFLPTEGPRSEGARSSPITTDLSRLGYNAEGISAWLKANAQVPISFSRPIDRTKAFGTVFIFVSLGLTIWKASSVLYLIASQTYIWAAGVLSIILLMNGGYMWNQIRHPPYSQMTREGTTMYIQPGYSNQFGAETHIIAACYGLLGFSAYTLAYILPTVRDPVKQRVGVYIWTAIVVIMAGVVMSIFKVKQGGYPFKIF</sequence>
<dbReference type="GO" id="GO:0018279">
    <property type="term" value="P:protein N-linked glycosylation via asparagine"/>
    <property type="evidence" value="ECO:0007669"/>
    <property type="project" value="TreeGrafter"/>
</dbReference>
<keyword evidence="7 9" id="KW-1133">Transmembrane helix</keyword>
<evidence type="ECO:0000256" key="2">
    <source>
        <dbReference type="ARBA" id="ARBA00004477"/>
    </source>
</evidence>
<keyword evidence="5 10" id="KW-0732">Signal</keyword>
<dbReference type="AlphaFoldDB" id="A0A2X0L5N5"/>
<evidence type="ECO:0000313" key="12">
    <source>
        <dbReference type="Proteomes" id="UP000249723"/>
    </source>
</evidence>
<comment type="similarity">
    <text evidence="3">Belongs to the OST3/OST6 family.</text>
</comment>
<gene>
    <name evidence="11" type="ORF">BZ3500_MVSOF-1268-A1-R1_CHR9G10865</name>
</gene>
<feature type="signal peptide" evidence="10">
    <location>
        <begin position="1"/>
        <end position="19"/>
    </location>
</feature>
<comment type="subcellular location">
    <subcellularLocation>
        <location evidence="2">Endoplasmic reticulum membrane</location>
        <topology evidence="2">Multi-pass membrane protein</topology>
    </subcellularLocation>
</comment>
<feature type="transmembrane region" description="Helical" evidence="9">
    <location>
        <begin position="272"/>
        <end position="292"/>
    </location>
</feature>
<evidence type="ECO:0000256" key="9">
    <source>
        <dbReference type="SAM" id="Phobius"/>
    </source>
</evidence>
<keyword evidence="12" id="KW-1185">Reference proteome</keyword>
<evidence type="ECO:0000256" key="4">
    <source>
        <dbReference type="ARBA" id="ARBA00022692"/>
    </source>
</evidence>
<organism evidence="11 12">
    <name type="scientific">Microbotryum saponariae</name>
    <dbReference type="NCBI Taxonomy" id="289078"/>
    <lineage>
        <taxon>Eukaryota</taxon>
        <taxon>Fungi</taxon>
        <taxon>Dikarya</taxon>
        <taxon>Basidiomycota</taxon>
        <taxon>Pucciniomycotina</taxon>
        <taxon>Microbotryomycetes</taxon>
        <taxon>Microbotryales</taxon>
        <taxon>Microbotryaceae</taxon>
        <taxon>Microbotryum</taxon>
    </lineage>
</organism>
<evidence type="ECO:0000256" key="5">
    <source>
        <dbReference type="ARBA" id="ARBA00022729"/>
    </source>
</evidence>
<dbReference type="GO" id="GO:0008250">
    <property type="term" value="C:oligosaccharyltransferase complex"/>
    <property type="evidence" value="ECO:0007669"/>
    <property type="project" value="TreeGrafter"/>
</dbReference>
<evidence type="ECO:0000256" key="6">
    <source>
        <dbReference type="ARBA" id="ARBA00022824"/>
    </source>
</evidence>